<dbReference type="AlphaFoldDB" id="A0A9Q0JL34"/>
<dbReference type="Proteomes" id="UP001141552">
    <property type="component" value="Unassembled WGS sequence"/>
</dbReference>
<dbReference type="EMBL" id="JAKUCV010001841">
    <property type="protein sequence ID" value="KAJ4844907.1"/>
    <property type="molecule type" value="Genomic_DNA"/>
</dbReference>
<gene>
    <name evidence="1" type="ORF">Tsubulata_002641</name>
</gene>
<name>A0A9Q0JL34_9ROSI</name>
<reference evidence="1" key="1">
    <citation type="submission" date="2022-02" db="EMBL/GenBank/DDBJ databases">
        <authorList>
            <person name="Henning P.M."/>
            <person name="McCubbin A.G."/>
            <person name="Shore J.S."/>
        </authorList>
    </citation>
    <scope>NUCLEOTIDE SEQUENCE</scope>
    <source>
        <strain evidence="1">F60SS</strain>
        <tissue evidence="1">Leaves</tissue>
    </source>
</reference>
<protein>
    <submittedName>
        <fullName evidence="1">Uncharacterized protein</fullName>
    </submittedName>
</protein>
<comment type="caution">
    <text evidence="1">The sequence shown here is derived from an EMBL/GenBank/DDBJ whole genome shotgun (WGS) entry which is preliminary data.</text>
</comment>
<accession>A0A9Q0JL34</accession>
<organism evidence="1 2">
    <name type="scientific">Turnera subulata</name>
    <dbReference type="NCBI Taxonomy" id="218843"/>
    <lineage>
        <taxon>Eukaryota</taxon>
        <taxon>Viridiplantae</taxon>
        <taxon>Streptophyta</taxon>
        <taxon>Embryophyta</taxon>
        <taxon>Tracheophyta</taxon>
        <taxon>Spermatophyta</taxon>
        <taxon>Magnoliopsida</taxon>
        <taxon>eudicotyledons</taxon>
        <taxon>Gunneridae</taxon>
        <taxon>Pentapetalae</taxon>
        <taxon>rosids</taxon>
        <taxon>fabids</taxon>
        <taxon>Malpighiales</taxon>
        <taxon>Passifloraceae</taxon>
        <taxon>Turnera</taxon>
    </lineage>
</organism>
<proteinExistence type="predicted"/>
<sequence>MPSFRNLWNMLRPLSIINFFETGIACPWSHARMKSQGENMPRVP</sequence>
<feature type="non-terminal residue" evidence="1">
    <location>
        <position position="44"/>
    </location>
</feature>
<evidence type="ECO:0000313" key="1">
    <source>
        <dbReference type="EMBL" id="KAJ4844907.1"/>
    </source>
</evidence>
<evidence type="ECO:0000313" key="2">
    <source>
        <dbReference type="Proteomes" id="UP001141552"/>
    </source>
</evidence>
<reference evidence="1" key="2">
    <citation type="journal article" date="2023" name="Plants (Basel)">
        <title>Annotation of the Turnera subulata (Passifloraceae) Draft Genome Reveals the S-Locus Evolved after the Divergence of Turneroideae from Passifloroideae in a Stepwise Manner.</title>
        <authorList>
            <person name="Henning P.M."/>
            <person name="Roalson E.H."/>
            <person name="Mir W."/>
            <person name="McCubbin A.G."/>
            <person name="Shore J.S."/>
        </authorList>
    </citation>
    <scope>NUCLEOTIDE SEQUENCE</scope>
    <source>
        <strain evidence="1">F60SS</strain>
    </source>
</reference>
<keyword evidence="2" id="KW-1185">Reference proteome</keyword>